<dbReference type="Gene3D" id="3.30.470.20">
    <property type="entry name" value="ATP-grasp fold, B domain"/>
    <property type="match status" value="2"/>
</dbReference>
<reference evidence="5 6" key="1">
    <citation type="journal article" date="2016" name="Mol. Biol. Evol.">
        <title>Comparative Genomics of Early-Diverging Mushroom-Forming Fungi Provides Insights into the Origins of Lignocellulose Decay Capabilities.</title>
        <authorList>
            <person name="Nagy L.G."/>
            <person name="Riley R."/>
            <person name="Tritt A."/>
            <person name="Adam C."/>
            <person name="Daum C."/>
            <person name="Floudas D."/>
            <person name="Sun H."/>
            <person name="Yadav J.S."/>
            <person name="Pangilinan J."/>
            <person name="Larsson K.H."/>
            <person name="Matsuura K."/>
            <person name="Barry K."/>
            <person name="Labutti K."/>
            <person name="Kuo R."/>
            <person name="Ohm R.A."/>
            <person name="Bhattacharya S.S."/>
            <person name="Shirouzu T."/>
            <person name="Yoshinaga Y."/>
            <person name="Martin F.M."/>
            <person name="Grigoriev I.V."/>
            <person name="Hibbett D.S."/>
        </authorList>
    </citation>
    <scope>NUCLEOTIDE SEQUENCE [LARGE SCALE GENOMIC DNA]</scope>
    <source>
        <strain evidence="5 6">CBS 109695</strain>
    </source>
</reference>
<dbReference type="SMART" id="SM00878">
    <property type="entry name" value="Biotin_carb_C"/>
    <property type="match status" value="1"/>
</dbReference>
<keyword evidence="1" id="KW-0436">Ligase</keyword>
<dbReference type="GO" id="GO:0016874">
    <property type="term" value="F:ligase activity"/>
    <property type="evidence" value="ECO:0007669"/>
    <property type="project" value="UniProtKB-KW"/>
</dbReference>
<dbReference type="Pfam" id="PF02785">
    <property type="entry name" value="Biotin_carb_C"/>
    <property type="match status" value="1"/>
</dbReference>
<dbReference type="PROSITE" id="PS50979">
    <property type="entry name" value="BC"/>
    <property type="match status" value="1"/>
</dbReference>
<dbReference type="InterPro" id="IPR005479">
    <property type="entry name" value="CPAse_ATP-bd"/>
</dbReference>
<keyword evidence="3" id="KW-0067">ATP-binding</keyword>
<accession>A0A166ER23</accession>
<sequence>MIRALGGGGGRGMRVHVEAQTTGNGTGGVAQVWERERSAQRRFQKLVETAPSTATRNLVHLLLTAATRMTRALRYQGADSFACLANSHMGEWVFLDINPYMQVEHGVSIARPAGRGVRVDTWLYRAGVRGCNVGTDCDSLLARILVRGRDLWEATQQAVRALRETSVKNEEGGVDTDRTVFVGAVAHVHWEEGK</sequence>
<dbReference type="PANTHER" id="PTHR45007:SF1">
    <property type="entry name" value="CARBOXYLASE, PUTATIVE (AFU_ORTHOLOGUE AFUA_5G07570)-RELATED"/>
    <property type="match status" value="1"/>
</dbReference>
<evidence type="ECO:0000256" key="2">
    <source>
        <dbReference type="ARBA" id="ARBA00022741"/>
    </source>
</evidence>
<dbReference type="STRING" id="436010.A0A166ER23"/>
<evidence type="ECO:0000256" key="1">
    <source>
        <dbReference type="ARBA" id="ARBA00022598"/>
    </source>
</evidence>
<protein>
    <recommendedName>
        <fullName evidence="4">Biotin carboxylation domain-containing protein</fullName>
    </recommendedName>
</protein>
<organism evidence="5 6">
    <name type="scientific">Athelia psychrophila</name>
    <dbReference type="NCBI Taxonomy" id="1759441"/>
    <lineage>
        <taxon>Eukaryota</taxon>
        <taxon>Fungi</taxon>
        <taxon>Dikarya</taxon>
        <taxon>Basidiomycota</taxon>
        <taxon>Agaricomycotina</taxon>
        <taxon>Agaricomycetes</taxon>
        <taxon>Agaricomycetidae</taxon>
        <taxon>Atheliales</taxon>
        <taxon>Atheliaceae</taxon>
        <taxon>Athelia</taxon>
    </lineage>
</organism>
<dbReference type="SUPFAM" id="SSF56059">
    <property type="entry name" value="Glutathione synthetase ATP-binding domain-like"/>
    <property type="match status" value="1"/>
</dbReference>
<dbReference type="Proteomes" id="UP000076532">
    <property type="component" value="Unassembled WGS sequence"/>
</dbReference>
<dbReference type="InterPro" id="IPR005482">
    <property type="entry name" value="Biotin_COase_C"/>
</dbReference>
<dbReference type="InterPro" id="IPR011764">
    <property type="entry name" value="Biotin_carboxylation_dom"/>
</dbReference>
<evidence type="ECO:0000313" key="6">
    <source>
        <dbReference type="Proteomes" id="UP000076532"/>
    </source>
</evidence>
<dbReference type="InterPro" id="IPR011054">
    <property type="entry name" value="Rudment_hybrid_motif"/>
</dbReference>
<evidence type="ECO:0000256" key="3">
    <source>
        <dbReference type="ARBA" id="ARBA00022840"/>
    </source>
</evidence>
<name>A0A166ER23_9AGAM</name>
<dbReference type="OrthoDB" id="196847at2759"/>
<keyword evidence="6" id="KW-1185">Reference proteome</keyword>
<proteinExistence type="predicted"/>
<dbReference type="AlphaFoldDB" id="A0A166ER23"/>
<gene>
    <name evidence="5" type="ORF">FIBSPDRAFT_958362</name>
</gene>
<dbReference type="SUPFAM" id="SSF51246">
    <property type="entry name" value="Rudiment single hybrid motif"/>
    <property type="match status" value="1"/>
</dbReference>
<evidence type="ECO:0000313" key="5">
    <source>
        <dbReference type="EMBL" id="KZP16019.1"/>
    </source>
</evidence>
<evidence type="ECO:0000259" key="4">
    <source>
        <dbReference type="PROSITE" id="PS50979"/>
    </source>
</evidence>
<dbReference type="Pfam" id="PF02786">
    <property type="entry name" value="CPSase_L_D2"/>
    <property type="match status" value="1"/>
</dbReference>
<feature type="domain" description="Biotin carboxylation" evidence="4">
    <location>
        <begin position="1"/>
        <end position="194"/>
    </location>
</feature>
<keyword evidence="2" id="KW-0547">Nucleotide-binding</keyword>
<dbReference type="GO" id="GO:0005524">
    <property type="term" value="F:ATP binding"/>
    <property type="evidence" value="ECO:0007669"/>
    <property type="project" value="UniProtKB-KW"/>
</dbReference>
<dbReference type="EMBL" id="KV417598">
    <property type="protein sequence ID" value="KZP16019.1"/>
    <property type="molecule type" value="Genomic_DNA"/>
</dbReference>
<dbReference type="PANTHER" id="PTHR45007">
    <property type="entry name" value="CARBOXYLASE, PUTATIVE (AFU_ORTHOLOGUE AFUA_5G07570)-RELATED"/>
    <property type="match status" value="1"/>
</dbReference>